<evidence type="ECO:0000313" key="4">
    <source>
        <dbReference type="Proteomes" id="UP000029121"/>
    </source>
</evidence>
<dbReference type="Proteomes" id="UP000029121">
    <property type="component" value="Unassembled WGS sequence"/>
</dbReference>
<evidence type="ECO:0000256" key="2">
    <source>
        <dbReference type="SAM" id="SignalP"/>
    </source>
</evidence>
<dbReference type="EMBL" id="KB870806">
    <property type="protein sequence ID" value="EOA34715.1"/>
    <property type="molecule type" value="Genomic_DNA"/>
</dbReference>
<keyword evidence="2" id="KW-0732">Signal</keyword>
<protein>
    <submittedName>
        <fullName evidence="3">Uncharacterized protein</fullName>
    </submittedName>
</protein>
<accession>R0I9C5</accession>
<feature type="signal peptide" evidence="2">
    <location>
        <begin position="1"/>
        <end position="27"/>
    </location>
</feature>
<feature type="compositionally biased region" description="Pro residues" evidence="1">
    <location>
        <begin position="67"/>
        <end position="78"/>
    </location>
</feature>
<feature type="region of interest" description="Disordered" evidence="1">
    <location>
        <begin position="51"/>
        <end position="78"/>
    </location>
</feature>
<name>R0I9C5_9BRAS</name>
<gene>
    <name evidence="3" type="ORF">CARUB_v10022285mg</name>
</gene>
<evidence type="ECO:0000256" key="1">
    <source>
        <dbReference type="SAM" id="MobiDB-lite"/>
    </source>
</evidence>
<keyword evidence="4" id="KW-1185">Reference proteome</keyword>
<sequence>MGLKLSSNALILSFFLLLLCLFSEIGGSETTHRKLEVPIRELSVGPSCSCGGGKGSVKRISKECPRPRPCPPPHPHAR</sequence>
<evidence type="ECO:0000313" key="3">
    <source>
        <dbReference type="EMBL" id="EOA34715.1"/>
    </source>
</evidence>
<proteinExistence type="predicted"/>
<reference evidence="4" key="1">
    <citation type="journal article" date="2013" name="Nat. Genet.">
        <title>The Capsella rubella genome and the genomic consequences of rapid mating system evolution.</title>
        <authorList>
            <person name="Slotte T."/>
            <person name="Hazzouri K.M."/>
            <person name="Agren J.A."/>
            <person name="Koenig D."/>
            <person name="Maumus F."/>
            <person name="Guo Y.L."/>
            <person name="Steige K."/>
            <person name="Platts A.E."/>
            <person name="Escobar J.S."/>
            <person name="Newman L.K."/>
            <person name="Wang W."/>
            <person name="Mandakova T."/>
            <person name="Vello E."/>
            <person name="Smith L.M."/>
            <person name="Henz S.R."/>
            <person name="Steffen J."/>
            <person name="Takuno S."/>
            <person name="Brandvain Y."/>
            <person name="Coop G."/>
            <person name="Andolfatto P."/>
            <person name="Hu T.T."/>
            <person name="Blanchette M."/>
            <person name="Clark R.M."/>
            <person name="Quesneville H."/>
            <person name="Nordborg M."/>
            <person name="Gaut B.S."/>
            <person name="Lysak M.A."/>
            <person name="Jenkins J."/>
            <person name="Grimwood J."/>
            <person name="Chapman J."/>
            <person name="Prochnik S."/>
            <person name="Shu S."/>
            <person name="Rokhsar D."/>
            <person name="Schmutz J."/>
            <person name="Weigel D."/>
            <person name="Wright S.I."/>
        </authorList>
    </citation>
    <scope>NUCLEOTIDE SEQUENCE [LARGE SCALE GENOMIC DNA]</scope>
    <source>
        <strain evidence="4">cv. Monte Gargano</strain>
    </source>
</reference>
<dbReference type="AlphaFoldDB" id="R0I9C5"/>
<feature type="chain" id="PRO_5004343435" evidence="2">
    <location>
        <begin position="28"/>
        <end position="78"/>
    </location>
</feature>
<organism evidence="3 4">
    <name type="scientific">Capsella rubella</name>
    <dbReference type="NCBI Taxonomy" id="81985"/>
    <lineage>
        <taxon>Eukaryota</taxon>
        <taxon>Viridiplantae</taxon>
        <taxon>Streptophyta</taxon>
        <taxon>Embryophyta</taxon>
        <taxon>Tracheophyta</taxon>
        <taxon>Spermatophyta</taxon>
        <taxon>Magnoliopsida</taxon>
        <taxon>eudicotyledons</taxon>
        <taxon>Gunneridae</taxon>
        <taxon>Pentapetalae</taxon>
        <taxon>rosids</taxon>
        <taxon>malvids</taxon>
        <taxon>Brassicales</taxon>
        <taxon>Brassicaceae</taxon>
        <taxon>Camelineae</taxon>
        <taxon>Capsella</taxon>
    </lineage>
</organism>